<keyword evidence="3" id="KW-0407">Ion channel</keyword>
<sequence length="188" mass="20180">MRLLRFYYFLFLFRVIIFFSVHILQAAQGAVRLEGDVITSHGSVSSLPTGSAMALGLSGRGRGSSSPADNASVCTCTCTRSRSRNDGYRSGDSPPYASGSVYGGVVTGRGIGSSGDRGDGDDGCSGDDDDDEDDDGCEPQDIQLDTFYDGRAGTSTSADPYSCRQRVVQTQQQHQQQQQLQNEHRSSI</sequence>
<evidence type="ECO:0000313" key="4">
    <source>
        <dbReference type="Proteomes" id="UP000478052"/>
    </source>
</evidence>
<keyword evidence="2" id="KW-0812">Transmembrane</keyword>
<gene>
    <name evidence="3" type="ORF">FWK35_00011735</name>
</gene>
<evidence type="ECO:0000313" key="3">
    <source>
        <dbReference type="EMBL" id="KAF0767205.1"/>
    </source>
</evidence>
<feature type="transmembrane region" description="Helical" evidence="2">
    <location>
        <begin position="6"/>
        <end position="24"/>
    </location>
</feature>
<reference evidence="3 4" key="1">
    <citation type="submission" date="2019-08" db="EMBL/GenBank/DDBJ databases">
        <title>Whole genome of Aphis craccivora.</title>
        <authorList>
            <person name="Voronova N.V."/>
            <person name="Shulinski R.S."/>
            <person name="Bandarenka Y.V."/>
            <person name="Zhorov D.G."/>
            <person name="Warner D."/>
        </authorList>
    </citation>
    <scope>NUCLEOTIDE SEQUENCE [LARGE SCALE GENOMIC DNA]</scope>
    <source>
        <strain evidence="3">180601</strain>
        <tissue evidence="3">Whole Body</tissue>
    </source>
</reference>
<dbReference type="OrthoDB" id="7929456at2759"/>
<evidence type="ECO:0000256" key="1">
    <source>
        <dbReference type="SAM" id="MobiDB-lite"/>
    </source>
</evidence>
<keyword evidence="3" id="KW-0406">Ion transport</keyword>
<organism evidence="3 4">
    <name type="scientific">Aphis craccivora</name>
    <name type="common">Cowpea aphid</name>
    <dbReference type="NCBI Taxonomy" id="307492"/>
    <lineage>
        <taxon>Eukaryota</taxon>
        <taxon>Metazoa</taxon>
        <taxon>Ecdysozoa</taxon>
        <taxon>Arthropoda</taxon>
        <taxon>Hexapoda</taxon>
        <taxon>Insecta</taxon>
        <taxon>Pterygota</taxon>
        <taxon>Neoptera</taxon>
        <taxon>Paraneoptera</taxon>
        <taxon>Hemiptera</taxon>
        <taxon>Sternorrhyncha</taxon>
        <taxon>Aphidomorpha</taxon>
        <taxon>Aphidoidea</taxon>
        <taxon>Aphididae</taxon>
        <taxon>Aphidini</taxon>
        <taxon>Aphis</taxon>
        <taxon>Aphis</taxon>
    </lineage>
</organism>
<accession>A0A6G0Z9F4</accession>
<feature type="compositionally biased region" description="Acidic residues" evidence="1">
    <location>
        <begin position="119"/>
        <end position="138"/>
    </location>
</feature>
<protein>
    <submittedName>
        <fullName evidence="3">Two pore potassium channel protein sup-9-like</fullName>
    </submittedName>
</protein>
<keyword evidence="3" id="KW-0813">Transport</keyword>
<keyword evidence="2" id="KW-0472">Membrane</keyword>
<name>A0A6G0Z9F4_APHCR</name>
<evidence type="ECO:0000256" key="2">
    <source>
        <dbReference type="SAM" id="Phobius"/>
    </source>
</evidence>
<feature type="compositionally biased region" description="Gly residues" evidence="1">
    <location>
        <begin position="101"/>
        <end position="115"/>
    </location>
</feature>
<comment type="caution">
    <text evidence="3">The sequence shown here is derived from an EMBL/GenBank/DDBJ whole genome shotgun (WGS) entry which is preliminary data.</text>
</comment>
<feature type="region of interest" description="Disordered" evidence="1">
    <location>
        <begin position="83"/>
        <end position="188"/>
    </location>
</feature>
<dbReference type="GO" id="GO:0034220">
    <property type="term" value="P:monoatomic ion transmembrane transport"/>
    <property type="evidence" value="ECO:0007669"/>
    <property type="project" value="UniProtKB-KW"/>
</dbReference>
<dbReference type="EMBL" id="VUJU01001023">
    <property type="protein sequence ID" value="KAF0767205.1"/>
    <property type="molecule type" value="Genomic_DNA"/>
</dbReference>
<dbReference type="Proteomes" id="UP000478052">
    <property type="component" value="Unassembled WGS sequence"/>
</dbReference>
<keyword evidence="4" id="KW-1185">Reference proteome</keyword>
<feature type="compositionally biased region" description="Low complexity" evidence="1">
    <location>
        <begin position="164"/>
        <end position="181"/>
    </location>
</feature>
<proteinExistence type="predicted"/>
<keyword evidence="2" id="KW-1133">Transmembrane helix</keyword>
<dbReference type="AlphaFoldDB" id="A0A6G0Z9F4"/>